<evidence type="ECO:0000313" key="3">
    <source>
        <dbReference type="EMBL" id="OEU13744.1"/>
    </source>
</evidence>
<dbReference type="Proteomes" id="UP000095751">
    <property type="component" value="Unassembled WGS sequence"/>
</dbReference>
<dbReference type="Pfam" id="PF13417">
    <property type="entry name" value="GST_N_3"/>
    <property type="match status" value="1"/>
</dbReference>
<dbReference type="NCBIfam" id="NF007702">
    <property type="entry name" value="PRK10387.1"/>
    <property type="match status" value="1"/>
</dbReference>
<dbReference type="InterPro" id="IPR004045">
    <property type="entry name" value="Glutathione_S-Trfase_N"/>
</dbReference>
<keyword evidence="3" id="KW-0808">Transferase</keyword>
<evidence type="ECO:0000313" key="4">
    <source>
        <dbReference type="Proteomes" id="UP000095751"/>
    </source>
</evidence>
<evidence type="ECO:0000259" key="1">
    <source>
        <dbReference type="Pfam" id="PF04399"/>
    </source>
</evidence>
<reference evidence="3 4" key="1">
    <citation type="submission" date="2016-09" db="EMBL/GenBank/DDBJ databases">
        <title>Extensive genetic diversity and differential bi-allelic expression allows diatom success in the polar Southern Ocean.</title>
        <authorList>
            <consortium name="DOE Joint Genome Institute"/>
            <person name="Mock T."/>
            <person name="Otillar R.P."/>
            <person name="Strauss J."/>
            <person name="Dupont C."/>
            <person name="Frickenhaus S."/>
            <person name="Maumus F."/>
            <person name="Mcmullan M."/>
            <person name="Sanges R."/>
            <person name="Schmutz J."/>
            <person name="Toseland A."/>
            <person name="Valas R."/>
            <person name="Veluchamy A."/>
            <person name="Ward B.J."/>
            <person name="Allen A."/>
            <person name="Barry K."/>
            <person name="Falciatore A."/>
            <person name="Ferrante M."/>
            <person name="Fortunato A.E."/>
            <person name="Gloeckner G."/>
            <person name="Gruber A."/>
            <person name="Hipkin R."/>
            <person name="Janech M."/>
            <person name="Kroth P."/>
            <person name="Leese F."/>
            <person name="Lindquist E."/>
            <person name="Lyon B.R."/>
            <person name="Martin J."/>
            <person name="Mayer C."/>
            <person name="Parker M."/>
            <person name="Quesneville H."/>
            <person name="Raymond J."/>
            <person name="Uhlig C."/>
            <person name="Valentin K.U."/>
            <person name="Worden A.Z."/>
            <person name="Armbrust E.V."/>
            <person name="Bowler C."/>
            <person name="Green B."/>
            <person name="Moulton V."/>
            <person name="Van Oosterhout C."/>
            <person name="Grigoriev I."/>
        </authorList>
    </citation>
    <scope>NUCLEOTIDE SEQUENCE [LARGE SCALE GENOMIC DNA]</scope>
    <source>
        <strain evidence="3 4">CCMP1102</strain>
    </source>
</reference>
<name>A0A1E7F6K7_9STRA</name>
<dbReference type="InterPro" id="IPR011767">
    <property type="entry name" value="GLR_AS"/>
</dbReference>
<dbReference type="PROSITE" id="PS00195">
    <property type="entry name" value="GLUTAREDOXIN_1"/>
    <property type="match status" value="1"/>
</dbReference>
<feature type="domain" description="Glutaredoxin 2 C-terminal" evidence="1">
    <location>
        <begin position="104"/>
        <end position="251"/>
    </location>
</feature>
<dbReference type="GO" id="GO:0016740">
    <property type="term" value="F:transferase activity"/>
    <property type="evidence" value="ECO:0007669"/>
    <property type="project" value="UniProtKB-KW"/>
</dbReference>
<evidence type="ECO:0000259" key="2">
    <source>
        <dbReference type="Pfam" id="PF13417"/>
    </source>
</evidence>
<dbReference type="OrthoDB" id="1738954at2759"/>
<organism evidence="3 4">
    <name type="scientific">Fragilariopsis cylindrus CCMP1102</name>
    <dbReference type="NCBI Taxonomy" id="635003"/>
    <lineage>
        <taxon>Eukaryota</taxon>
        <taxon>Sar</taxon>
        <taxon>Stramenopiles</taxon>
        <taxon>Ochrophyta</taxon>
        <taxon>Bacillariophyta</taxon>
        <taxon>Bacillariophyceae</taxon>
        <taxon>Bacillariophycidae</taxon>
        <taxon>Bacillariales</taxon>
        <taxon>Bacillariaceae</taxon>
        <taxon>Fragilariopsis</taxon>
    </lineage>
</organism>
<feature type="domain" description="GST N-terminal" evidence="2">
    <location>
        <begin position="19"/>
        <end position="86"/>
    </location>
</feature>
<dbReference type="InterPro" id="IPR007494">
    <property type="entry name" value="Glutaredoxin2_C"/>
</dbReference>
<sequence>MFVKPPRVVPEDPTLIPILYNYDHCPFCVRVRLALGFKNIKHNLVFLANDDVATPTAMVGKKASPIMVQDLYMIESMDIIEYLENDERFGPTNILRPASGRTDLKEWQKSVRMQMRTLQRPRYVATGLIPEFQQLDSRHAFIANHPLPPYDKDEWKSMKDLSEKLTIYADAMANDPTCMIEELNAKLVALDDIVYCDTYCTEGGLSMDDIDLWARLRSISIVQDVEWPDGLRRYMDNLSELGDVPLYDGLAI</sequence>
<dbReference type="SUPFAM" id="SSF52833">
    <property type="entry name" value="Thioredoxin-like"/>
    <property type="match status" value="1"/>
</dbReference>
<accession>A0A1E7F6K7</accession>
<gene>
    <name evidence="3" type="ORF">FRACYDRAFT_209914</name>
</gene>
<keyword evidence="4" id="KW-1185">Reference proteome</keyword>
<dbReference type="SUPFAM" id="SSF47616">
    <property type="entry name" value="GST C-terminal domain-like"/>
    <property type="match status" value="1"/>
</dbReference>
<dbReference type="InParanoid" id="A0A1E7F6K7"/>
<dbReference type="InterPro" id="IPR036282">
    <property type="entry name" value="Glutathione-S-Trfase_C_sf"/>
</dbReference>
<dbReference type="Gene3D" id="1.20.1050.10">
    <property type="match status" value="1"/>
</dbReference>
<protein>
    <submittedName>
        <fullName evidence="3">Glutathione S-transferase</fullName>
    </submittedName>
</protein>
<proteinExistence type="predicted"/>
<dbReference type="Pfam" id="PF04399">
    <property type="entry name" value="Glutaredoxin2_C"/>
    <property type="match status" value="1"/>
</dbReference>
<dbReference type="Gene3D" id="3.40.30.10">
    <property type="entry name" value="Glutaredoxin"/>
    <property type="match status" value="1"/>
</dbReference>
<dbReference type="EMBL" id="KV784361">
    <property type="protein sequence ID" value="OEU13744.1"/>
    <property type="molecule type" value="Genomic_DNA"/>
</dbReference>
<dbReference type="AlphaFoldDB" id="A0A1E7F6K7"/>
<dbReference type="KEGG" id="fcy:FRACYDRAFT_209914"/>
<dbReference type="InterPro" id="IPR036249">
    <property type="entry name" value="Thioredoxin-like_sf"/>
</dbReference>